<dbReference type="AlphaFoldDB" id="F6TCY9"/>
<organism evidence="2 3">
    <name type="scientific">Ciona intestinalis</name>
    <name type="common">Transparent sea squirt</name>
    <name type="synonym">Ascidia intestinalis</name>
    <dbReference type="NCBI Taxonomy" id="7719"/>
    <lineage>
        <taxon>Eukaryota</taxon>
        <taxon>Metazoa</taxon>
        <taxon>Chordata</taxon>
        <taxon>Tunicata</taxon>
        <taxon>Ascidiacea</taxon>
        <taxon>Phlebobranchia</taxon>
        <taxon>Cionidae</taxon>
        <taxon>Ciona</taxon>
    </lineage>
</organism>
<dbReference type="InParanoid" id="F6TCY9"/>
<reference evidence="2" key="4">
    <citation type="submission" date="2025-09" db="UniProtKB">
        <authorList>
            <consortium name="Ensembl"/>
        </authorList>
    </citation>
    <scope>IDENTIFICATION</scope>
</reference>
<reference evidence="3" key="1">
    <citation type="journal article" date="2002" name="Science">
        <title>The draft genome of Ciona intestinalis: insights into chordate and vertebrate origins.</title>
        <authorList>
            <person name="Dehal P."/>
            <person name="Satou Y."/>
            <person name="Campbell R.K."/>
            <person name="Chapman J."/>
            <person name="Degnan B."/>
            <person name="De Tomaso A."/>
            <person name="Davidson B."/>
            <person name="Di Gregorio A."/>
            <person name="Gelpke M."/>
            <person name="Goodstein D.M."/>
            <person name="Harafuji N."/>
            <person name="Hastings K.E."/>
            <person name="Ho I."/>
            <person name="Hotta K."/>
            <person name="Huang W."/>
            <person name="Kawashima T."/>
            <person name="Lemaire P."/>
            <person name="Martinez D."/>
            <person name="Meinertzhagen I.A."/>
            <person name="Necula S."/>
            <person name="Nonaka M."/>
            <person name="Putnam N."/>
            <person name="Rash S."/>
            <person name="Saiga H."/>
            <person name="Satake M."/>
            <person name="Terry A."/>
            <person name="Yamada L."/>
            <person name="Wang H.G."/>
            <person name="Awazu S."/>
            <person name="Azumi K."/>
            <person name="Boore J."/>
            <person name="Branno M."/>
            <person name="Chin-Bow S."/>
            <person name="DeSantis R."/>
            <person name="Doyle S."/>
            <person name="Francino P."/>
            <person name="Keys D.N."/>
            <person name="Haga S."/>
            <person name="Hayashi H."/>
            <person name="Hino K."/>
            <person name="Imai K.S."/>
            <person name="Inaba K."/>
            <person name="Kano S."/>
            <person name="Kobayashi K."/>
            <person name="Kobayashi M."/>
            <person name="Lee B.I."/>
            <person name="Makabe K.W."/>
            <person name="Manohar C."/>
            <person name="Matassi G."/>
            <person name="Medina M."/>
            <person name="Mochizuki Y."/>
            <person name="Mount S."/>
            <person name="Morishita T."/>
            <person name="Miura S."/>
            <person name="Nakayama A."/>
            <person name="Nishizaka S."/>
            <person name="Nomoto H."/>
            <person name="Ohta F."/>
            <person name="Oishi K."/>
            <person name="Rigoutsos I."/>
            <person name="Sano M."/>
            <person name="Sasaki A."/>
            <person name="Sasakura Y."/>
            <person name="Shoguchi E."/>
            <person name="Shin-i T."/>
            <person name="Spagnuolo A."/>
            <person name="Stainier D."/>
            <person name="Suzuki M.M."/>
            <person name="Tassy O."/>
            <person name="Takatori N."/>
            <person name="Tokuoka M."/>
            <person name="Yagi K."/>
            <person name="Yoshizaki F."/>
            <person name="Wada S."/>
            <person name="Zhang C."/>
            <person name="Hyatt P.D."/>
            <person name="Larimer F."/>
            <person name="Detter C."/>
            <person name="Doggett N."/>
            <person name="Glavina T."/>
            <person name="Hawkins T."/>
            <person name="Richardson P."/>
            <person name="Lucas S."/>
            <person name="Kohara Y."/>
            <person name="Levine M."/>
            <person name="Satoh N."/>
            <person name="Rokhsar D.S."/>
        </authorList>
    </citation>
    <scope>NUCLEOTIDE SEQUENCE [LARGE SCALE GENOMIC DNA]</scope>
</reference>
<accession>F6TCY9</accession>
<proteinExistence type="predicted"/>
<dbReference type="EMBL" id="EAAA01002897">
    <property type="status" value="NOT_ANNOTATED_CDS"/>
    <property type="molecule type" value="Genomic_DNA"/>
</dbReference>
<protein>
    <submittedName>
        <fullName evidence="2">Uncharacterized protein</fullName>
    </submittedName>
</protein>
<name>F6TCY9_CIOIN</name>
<evidence type="ECO:0000313" key="3">
    <source>
        <dbReference type="Proteomes" id="UP000008144"/>
    </source>
</evidence>
<dbReference type="Proteomes" id="UP000008144">
    <property type="component" value="Chromosome 9"/>
</dbReference>
<sequence>MNKSALLLLLVIGLLVLTETKADSVYKHPIAPIPNRWRWNQMDTENIEDLLESFMTAQEME</sequence>
<dbReference type="Ensembl" id="ENSCINT00000025899.2">
    <property type="protein sequence ID" value="ENSCINP00000025653.2"/>
    <property type="gene ID" value="ENSCING00000014104.2"/>
</dbReference>
<reference evidence="2" key="2">
    <citation type="journal article" date="2008" name="Genome Biol.">
        <title>Improved genome assembly and evidence-based global gene model set for the chordate Ciona intestinalis: new insight into intron and operon populations.</title>
        <authorList>
            <person name="Satou Y."/>
            <person name="Mineta K."/>
            <person name="Ogasawara M."/>
            <person name="Sasakura Y."/>
            <person name="Shoguchi E."/>
            <person name="Ueno K."/>
            <person name="Yamada L."/>
            <person name="Matsumoto J."/>
            <person name="Wasserscheid J."/>
            <person name="Dewar K."/>
            <person name="Wiley G.B."/>
            <person name="Macmil S.L."/>
            <person name="Roe B.A."/>
            <person name="Zeller R.W."/>
            <person name="Hastings K.E."/>
            <person name="Lemaire P."/>
            <person name="Lindquist E."/>
            <person name="Endo T."/>
            <person name="Hotta K."/>
            <person name="Inaba K."/>
        </authorList>
    </citation>
    <scope>NUCLEOTIDE SEQUENCE [LARGE SCALE GENOMIC DNA]</scope>
    <source>
        <strain evidence="2">wild type</strain>
    </source>
</reference>
<dbReference type="HOGENOM" id="CLU_180895_1_1_1"/>
<evidence type="ECO:0000313" key="2">
    <source>
        <dbReference type="Ensembl" id="ENSCINP00000025653.2"/>
    </source>
</evidence>
<reference evidence="2" key="3">
    <citation type="submission" date="2025-08" db="UniProtKB">
        <authorList>
            <consortium name="Ensembl"/>
        </authorList>
    </citation>
    <scope>IDENTIFICATION</scope>
</reference>
<evidence type="ECO:0000256" key="1">
    <source>
        <dbReference type="SAM" id="SignalP"/>
    </source>
</evidence>
<keyword evidence="3" id="KW-1185">Reference proteome</keyword>
<keyword evidence="1" id="KW-0732">Signal</keyword>
<feature type="chain" id="PRO_5003347209" evidence="1">
    <location>
        <begin position="23"/>
        <end position="61"/>
    </location>
</feature>
<feature type="signal peptide" evidence="1">
    <location>
        <begin position="1"/>
        <end position="22"/>
    </location>
</feature>